<evidence type="ECO:0000313" key="2">
    <source>
        <dbReference type="EMBL" id="KAK4320128.1"/>
    </source>
</evidence>
<feature type="compositionally biased region" description="Basic and acidic residues" evidence="1">
    <location>
        <begin position="77"/>
        <end position="88"/>
    </location>
</feature>
<evidence type="ECO:0000256" key="1">
    <source>
        <dbReference type="SAM" id="MobiDB-lite"/>
    </source>
</evidence>
<comment type="caution">
    <text evidence="2">The sequence shown here is derived from an EMBL/GenBank/DDBJ whole genome shotgun (WGS) entry which is preliminary data.</text>
</comment>
<dbReference type="EMBL" id="JAWZYT010000692">
    <property type="protein sequence ID" value="KAK4320128.1"/>
    <property type="molecule type" value="Genomic_DNA"/>
</dbReference>
<dbReference type="Proteomes" id="UP001292094">
    <property type="component" value="Unassembled WGS sequence"/>
</dbReference>
<keyword evidence="3" id="KW-1185">Reference proteome</keyword>
<protein>
    <submittedName>
        <fullName evidence="2">Uncharacterized protein</fullName>
    </submittedName>
</protein>
<accession>A0AAE1Q5B0</accession>
<feature type="region of interest" description="Disordered" evidence="1">
    <location>
        <begin position="71"/>
        <end position="109"/>
    </location>
</feature>
<organism evidence="2 3">
    <name type="scientific">Petrolisthes manimaculis</name>
    <dbReference type="NCBI Taxonomy" id="1843537"/>
    <lineage>
        <taxon>Eukaryota</taxon>
        <taxon>Metazoa</taxon>
        <taxon>Ecdysozoa</taxon>
        <taxon>Arthropoda</taxon>
        <taxon>Crustacea</taxon>
        <taxon>Multicrustacea</taxon>
        <taxon>Malacostraca</taxon>
        <taxon>Eumalacostraca</taxon>
        <taxon>Eucarida</taxon>
        <taxon>Decapoda</taxon>
        <taxon>Pleocyemata</taxon>
        <taxon>Anomura</taxon>
        <taxon>Galatheoidea</taxon>
        <taxon>Porcellanidae</taxon>
        <taxon>Petrolisthes</taxon>
    </lineage>
</organism>
<reference evidence="2" key="1">
    <citation type="submission" date="2023-11" db="EMBL/GenBank/DDBJ databases">
        <title>Genome assemblies of two species of porcelain crab, Petrolisthes cinctipes and Petrolisthes manimaculis (Anomura: Porcellanidae).</title>
        <authorList>
            <person name="Angst P."/>
        </authorList>
    </citation>
    <scope>NUCLEOTIDE SEQUENCE</scope>
    <source>
        <strain evidence="2">PB745_02</strain>
        <tissue evidence="2">Gill</tissue>
    </source>
</reference>
<evidence type="ECO:0000313" key="3">
    <source>
        <dbReference type="Proteomes" id="UP001292094"/>
    </source>
</evidence>
<proteinExistence type="predicted"/>
<sequence length="143" mass="15847">MHLLGPVGKTNSLHPDHNSTRRESVCEAPVDNKRNGWKFSLKNTGIQREEGEEVEREELFLATRKTCLSVYSQPLDGGDRSGGDEEKQKRRRGRCSTPPPPRRTTTHHDYCYTTSASGVTRPSAVSIALPGARGGQLTLTLLF</sequence>
<name>A0AAE1Q5B0_9EUCA</name>
<gene>
    <name evidence="2" type="ORF">Pmani_009001</name>
</gene>
<dbReference type="AlphaFoldDB" id="A0AAE1Q5B0"/>
<feature type="compositionally biased region" description="Basic and acidic residues" evidence="1">
    <location>
        <begin position="14"/>
        <end position="27"/>
    </location>
</feature>
<feature type="region of interest" description="Disordered" evidence="1">
    <location>
        <begin position="1"/>
        <end position="27"/>
    </location>
</feature>